<keyword evidence="4 6" id="KW-1133">Transmembrane helix</keyword>
<accession>A0A4P6UH90</accession>
<reference evidence="7 8" key="1">
    <citation type="submission" date="2018-07" db="EMBL/GenBank/DDBJ databases">
        <title>Exploring interactions and the metabolic potential of the ultra-small soil bacteria Hylemonella gracilis.</title>
        <authorList>
            <person name="Tyc O."/>
            <person name="Kulkarni P."/>
            <person name="Gawehns F."/>
            <person name="Hundscheid M."/>
            <person name="Zweers H."/>
            <person name="Garbeva P."/>
        </authorList>
    </citation>
    <scope>NUCLEOTIDE SEQUENCE [LARGE SCALE GENOMIC DNA]</scope>
    <source>
        <strain evidence="7 8">NS1</strain>
    </source>
</reference>
<keyword evidence="5 6" id="KW-0472">Membrane</keyword>
<feature type="transmembrane region" description="Helical" evidence="6">
    <location>
        <begin position="16"/>
        <end position="38"/>
    </location>
</feature>
<dbReference type="GO" id="GO:0022857">
    <property type="term" value="F:transmembrane transporter activity"/>
    <property type="evidence" value="ECO:0007669"/>
    <property type="project" value="InterPro"/>
</dbReference>
<organism evidence="7 8">
    <name type="scientific">Hylemonella gracilis</name>
    <dbReference type="NCBI Taxonomy" id="80880"/>
    <lineage>
        <taxon>Bacteria</taxon>
        <taxon>Pseudomonadati</taxon>
        <taxon>Pseudomonadota</taxon>
        <taxon>Betaproteobacteria</taxon>
        <taxon>Burkholderiales</taxon>
        <taxon>Comamonadaceae</taxon>
        <taxon>Hylemonella</taxon>
    </lineage>
</organism>
<feature type="transmembrane region" description="Helical" evidence="6">
    <location>
        <begin position="149"/>
        <end position="167"/>
    </location>
</feature>
<comment type="subcellular location">
    <subcellularLocation>
        <location evidence="1">Cell membrane</location>
        <topology evidence="1">Multi-pass membrane protein</topology>
    </subcellularLocation>
</comment>
<evidence type="ECO:0000256" key="3">
    <source>
        <dbReference type="ARBA" id="ARBA00022692"/>
    </source>
</evidence>
<feature type="transmembrane region" description="Helical" evidence="6">
    <location>
        <begin position="92"/>
        <end position="110"/>
    </location>
</feature>
<evidence type="ECO:0000256" key="5">
    <source>
        <dbReference type="ARBA" id="ARBA00023136"/>
    </source>
</evidence>
<dbReference type="PANTHER" id="PTHR47089:SF1">
    <property type="entry name" value="GUANOSINE ABC TRANSPORTER PERMEASE PROTEIN NUPP"/>
    <property type="match status" value="1"/>
</dbReference>
<evidence type="ECO:0000256" key="6">
    <source>
        <dbReference type="SAM" id="Phobius"/>
    </source>
</evidence>
<evidence type="ECO:0000313" key="8">
    <source>
        <dbReference type="Proteomes" id="UP000292939"/>
    </source>
</evidence>
<feature type="transmembrane region" description="Helical" evidence="6">
    <location>
        <begin position="204"/>
        <end position="224"/>
    </location>
</feature>
<evidence type="ECO:0000256" key="2">
    <source>
        <dbReference type="ARBA" id="ARBA00022475"/>
    </source>
</evidence>
<sequence>MSWRTSLLIRLRPSPALLVSAVAVLLAFGMGALLIALMGVPVGEAVAAFADGAWGSPYALAASLNRALVFMLVGLGFILAERANLTNVGGEGQIAVGGIAATAFALWAPVAGLPWGLSFVVPLLGACLAGALWGGIAGVLKVKAGTNEVIATLLLSFIAIWMVYGSVQSENLLRRPMTSSATLPESLEISEATQLPLLTGDASMPLHAGLLLGIVLGIVVAVILRRTVLGLQLQATGLNPRAARRAGMPIDRLTIGVLCAAGAFGGLAGACMLQGEQYTLKAGFSSGYGFDGLVVGLLARGSVPGVIAGALLFGFLRSGGINMEMVAQVPTALVVVIQGLIIVTLAGAALGIQRMEARKP</sequence>
<dbReference type="KEGG" id="hgr:DW355_00380"/>
<evidence type="ECO:0000256" key="1">
    <source>
        <dbReference type="ARBA" id="ARBA00004651"/>
    </source>
</evidence>
<dbReference type="GO" id="GO:0005886">
    <property type="term" value="C:plasma membrane"/>
    <property type="evidence" value="ECO:0007669"/>
    <property type="project" value="UniProtKB-SubCell"/>
</dbReference>
<keyword evidence="2" id="KW-1003">Cell membrane</keyword>
<proteinExistence type="predicted"/>
<gene>
    <name evidence="7" type="ORF">DW355_00380</name>
</gene>
<dbReference type="EMBL" id="CP031395">
    <property type="protein sequence ID" value="QBK03430.1"/>
    <property type="molecule type" value="Genomic_DNA"/>
</dbReference>
<feature type="transmembrane region" description="Helical" evidence="6">
    <location>
        <begin position="295"/>
        <end position="316"/>
    </location>
</feature>
<dbReference type="RefSeq" id="WP_131276866.1">
    <property type="nucleotide sequence ID" value="NZ_CP031395.1"/>
</dbReference>
<feature type="transmembrane region" description="Helical" evidence="6">
    <location>
        <begin position="116"/>
        <end position="137"/>
    </location>
</feature>
<dbReference type="Pfam" id="PF02653">
    <property type="entry name" value="BPD_transp_2"/>
    <property type="match status" value="1"/>
</dbReference>
<evidence type="ECO:0000313" key="7">
    <source>
        <dbReference type="EMBL" id="QBK03430.1"/>
    </source>
</evidence>
<feature type="transmembrane region" description="Helical" evidence="6">
    <location>
        <begin position="253"/>
        <end position="275"/>
    </location>
</feature>
<dbReference type="Proteomes" id="UP000292939">
    <property type="component" value="Chromosome"/>
</dbReference>
<evidence type="ECO:0000256" key="4">
    <source>
        <dbReference type="ARBA" id="ARBA00022989"/>
    </source>
</evidence>
<name>A0A4P6UH90_9BURK</name>
<feature type="transmembrane region" description="Helical" evidence="6">
    <location>
        <begin position="58"/>
        <end position="80"/>
    </location>
</feature>
<dbReference type="PANTHER" id="PTHR47089">
    <property type="entry name" value="ABC TRANSPORTER, PERMEASE PROTEIN"/>
    <property type="match status" value="1"/>
</dbReference>
<feature type="transmembrane region" description="Helical" evidence="6">
    <location>
        <begin position="328"/>
        <end position="352"/>
    </location>
</feature>
<protein>
    <submittedName>
        <fullName evidence="7">ABC transporter permease</fullName>
    </submittedName>
</protein>
<dbReference type="InterPro" id="IPR001851">
    <property type="entry name" value="ABC_transp_permease"/>
</dbReference>
<keyword evidence="3 6" id="KW-0812">Transmembrane</keyword>
<dbReference type="AlphaFoldDB" id="A0A4P6UH90"/>
<dbReference type="OrthoDB" id="45037at2"/>
<dbReference type="CDD" id="cd06580">
    <property type="entry name" value="TM_PBP1_transp_TpRbsC_like"/>
    <property type="match status" value="1"/>
</dbReference>